<feature type="binding site" evidence="8">
    <location>
        <position position="217"/>
    </location>
    <ligand>
        <name>deamido-NAD(+)</name>
        <dbReference type="ChEBI" id="CHEBI:58437"/>
        <note>ligand shared between two neighboring subunits</note>
    </ligand>
</feature>
<keyword evidence="6 8" id="KW-0460">Magnesium</keyword>
<evidence type="ECO:0000313" key="12">
    <source>
        <dbReference type="EMBL" id="GLH74844.1"/>
    </source>
</evidence>
<evidence type="ECO:0000256" key="6">
    <source>
        <dbReference type="ARBA" id="ARBA00022842"/>
    </source>
</evidence>
<dbReference type="RefSeq" id="WP_285577580.1">
    <property type="nucleotide sequence ID" value="NZ_BSDE01000008.1"/>
</dbReference>
<evidence type="ECO:0000313" key="13">
    <source>
        <dbReference type="Proteomes" id="UP001165069"/>
    </source>
</evidence>
<evidence type="ECO:0000256" key="10">
    <source>
        <dbReference type="RuleBase" id="RU003812"/>
    </source>
</evidence>
<comment type="subunit">
    <text evidence="8">Homodimer.</text>
</comment>
<feature type="domain" description="NAD/GMP synthase" evidence="11">
    <location>
        <begin position="167"/>
        <end position="307"/>
    </location>
</feature>
<dbReference type="Proteomes" id="UP001165069">
    <property type="component" value="Unassembled WGS sequence"/>
</dbReference>
<comment type="function">
    <text evidence="8">Catalyzes the ATP-dependent amidation of deamido-NAD to form NAD. Uses ammonia as a nitrogen source.</text>
</comment>
<evidence type="ECO:0000256" key="5">
    <source>
        <dbReference type="ARBA" id="ARBA00022840"/>
    </source>
</evidence>
<dbReference type="Pfam" id="PF02540">
    <property type="entry name" value="NAD_synthase"/>
    <property type="match status" value="2"/>
</dbReference>
<evidence type="ECO:0000256" key="4">
    <source>
        <dbReference type="ARBA" id="ARBA00022741"/>
    </source>
</evidence>
<dbReference type="InterPro" id="IPR022310">
    <property type="entry name" value="NAD/GMP_synthase"/>
</dbReference>
<dbReference type="NCBIfam" id="TIGR00552">
    <property type="entry name" value="nadE"/>
    <property type="match status" value="1"/>
</dbReference>
<keyword evidence="13" id="KW-1185">Reference proteome</keyword>
<reference evidence="12 13" key="1">
    <citation type="journal article" date="2023" name="Antonie Van Leeuwenhoek">
        <title>Mesoterricola silvestris gen. nov., sp. nov., Mesoterricola sediminis sp. nov., Geothrix oryzae sp. nov., Geothrix edaphica sp. nov., Geothrix rubra sp. nov., and Geothrix limicola sp. nov., six novel members of Acidobacteriota isolated from soils.</title>
        <authorList>
            <person name="Itoh H."/>
            <person name="Sugisawa Y."/>
            <person name="Mise K."/>
            <person name="Xu Z."/>
            <person name="Kuniyasu M."/>
            <person name="Ushijima N."/>
            <person name="Kawano K."/>
            <person name="Kobayashi E."/>
            <person name="Shiratori Y."/>
            <person name="Masuda Y."/>
            <person name="Senoo K."/>
        </authorList>
    </citation>
    <scope>NUCLEOTIDE SEQUENCE [LARGE SCALE GENOMIC DNA]</scope>
    <source>
        <strain evidence="12 13">Red804</strain>
    </source>
</reference>
<feature type="binding site" evidence="8">
    <location>
        <position position="248"/>
    </location>
    <ligand>
        <name>ATP</name>
        <dbReference type="ChEBI" id="CHEBI:30616"/>
    </ligand>
</feature>
<proteinExistence type="inferred from homology"/>
<feature type="binding site" evidence="8">
    <location>
        <position position="197"/>
    </location>
    <ligand>
        <name>ATP</name>
        <dbReference type="ChEBI" id="CHEBI:30616"/>
    </ligand>
</feature>
<dbReference type="EMBL" id="BSDE01000008">
    <property type="protein sequence ID" value="GLH74844.1"/>
    <property type="molecule type" value="Genomic_DNA"/>
</dbReference>
<evidence type="ECO:0000256" key="9">
    <source>
        <dbReference type="RuleBase" id="RU003811"/>
    </source>
</evidence>
<dbReference type="NCBIfam" id="NF002048">
    <property type="entry name" value="PRK00876.1"/>
    <property type="match status" value="1"/>
</dbReference>
<dbReference type="InterPro" id="IPR003694">
    <property type="entry name" value="NAD_synthase"/>
</dbReference>
<protein>
    <recommendedName>
        <fullName evidence="8 10">NH(3)-dependent NAD(+) synthetase</fullName>
        <ecNumber evidence="8 10">6.3.1.5</ecNumber>
    </recommendedName>
</protein>
<keyword evidence="7 8" id="KW-0520">NAD</keyword>
<feature type="binding site" description="in other chain" evidence="8">
    <location>
        <position position="210"/>
    </location>
    <ligand>
        <name>deamido-NAD(+)</name>
        <dbReference type="ChEBI" id="CHEBI:58437"/>
        <note>ligand shared between two neighboring subunits</note>
    </ligand>
</feature>
<evidence type="ECO:0000256" key="1">
    <source>
        <dbReference type="ARBA" id="ARBA00005859"/>
    </source>
</evidence>
<dbReference type="HAMAP" id="MF_00193">
    <property type="entry name" value="NadE_ammonia_dep"/>
    <property type="match status" value="1"/>
</dbReference>
<feature type="binding site" evidence="8">
    <location>
        <begin position="38"/>
        <end position="45"/>
    </location>
    <ligand>
        <name>ATP</name>
        <dbReference type="ChEBI" id="CHEBI:30616"/>
    </ligand>
</feature>
<keyword evidence="2 8" id="KW-0436">Ligase</keyword>
<sequence length="332" mass="36987">MPMNRRVLDIDAAAETDRIVSWLRENMRGLHRSGAVLGISGGIDSSVCLALCVKAFGPERVVPLLLPEKDSDPASEQLARDLAAHYGVKPVLEIITPALDGYACYERRDEAIARIFPEYDPKRGYKAKIVLPPGLLEQGTLNIYSLTILTPDGQEKTARLPPQEFAQIVAASNFKQRTRTAMLYYHAELRNYAVVGTPNKNEHDQGFFVKHGDGGVDLKPIVHLYKTQVYQLARHLGVPEIIQQRTPTSDTYSAPATQEEFFFRLPFDMMDLLWYAQENHISPDEAAAALDLTPAQVQNAFDDFTRKTRSTHYLRTPPLDMVGLGSPAPVGV</sequence>
<comment type="caution">
    <text evidence="12">The sequence shown here is derived from an EMBL/GenBank/DDBJ whole genome shotgun (WGS) entry which is preliminary data.</text>
</comment>
<evidence type="ECO:0000256" key="8">
    <source>
        <dbReference type="HAMAP-Rule" id="MF_00193"/>
    </source>
</evidence>
<evidence type="ECO:0000256" key="7">
    <source>
        <dbReference type="ARBA" id="ARBA00023027"/>
    </source>
</evidence>
<dbReference type="Gene3D" id="3.40.50.620">
    <property type="entry name" value="HUPs"/>
    <property type="match status" value="1"/>
</dbReference>
<feature type="domain" description="NAD/GMP synthase" evidence="11">
    <location>
        <begin position="17"/>
        <end position="98"/>
    </location>
</feature>
<name>A0ABQ5QIY5_9BACT</name>
<gene>
    <name evidence="12" type="primary">nadE_2</name>
    <name evidence="8" type="synonym">nadE</name>
    <name evidence="12" type="ORF">GETHLI_33460</name>
</gene>
<feature type="binding site" evidence="8">
    <location>
        <position position="226"/>
    </location>
    <ligand>
        <name>ATP</name>
        <dbReference type="ChEBI" id="CHEBI:30616"/>
    </ligand>
</feature>
<dbReference type="InterPro" id="IPR022926">
    <property type="entry name" value="NH(3)-dep_NAD(+)_synth"/>
</dbReference>
<feature type="binding site" evidence="8">
    <location>
        <position position="202"/>
    </location>
    <ligand>
        <name>Mg(2+)</name>
        <dbReference type="ChEBI" id="CHEBI:18420"/>
    </ligand>
</feature>
<dbReference type="PANTHER" id="PTHR23090">
    <property type="entry name" value="NH 3 /GLUTAMINE-DEPENDENT NAD + SYNTHETASE"/>
    <property type="match status" value="1"/>
</dbReference>
<feature type="binding site" description="in other chain" evidence="8">
    <location>
        <position position="177"/>
    </location>
    <ligand>
        <name>deamido-NAD(+)</name>
        <dbReference type="ChEBI" id="CHEBI:58437"/>
        <note>ligand shared between two neighboring subunits</note>
    </ligand>
</feature>
<evidence type="ECO:0000256" key="2">
    <source>
        <dbReference type="ARBA" id="ARBA00022598"/>
    </source>
</evidence>
<dbReference type="CDD" id="cd00553">
    <property type="entry name" value="NAD_synthase"/>
    <property type="match status" value="1"/>
</dbReference>
<organism evidence="12 13">
    <name type="scientific">Geothrix limicola</name>
    <dbReference type="NCBI Taxonomy" id="2927978"/>
    <lineage>
        <taxon>Bacteria</taxon>
        <taxon>Pseudomonadati</taxon>
        <taxon>Acidobacteriota</taxon>
        <taxon>Holophagae</taxon>
        <taxon>Holophagales</taxon>
        <taxon>Holophagaceae</taxon>
        <taxon>Geothrix</taxon>
    </lineage>
</organism>
<keyword evidence="4 8" id="KW-0547">Nucleotide-binding</keyword>
<dbReference type="SUPFAM" id="SSF52402">
    <property type="entry name" value="Adenine nucleotide alpha hydrolases-like"/>
    <property type="match status" value="1"/>
</dbReference>
<dbReference type="PANTHER" id="PTHR23090:SF9">
    <property type="entry name" value="GLUTAMINE-DEPENDENT NAD(+) SYNTHETASE"/>
    <property type="match status" value="1"/>
</dbReference>
<feature type="binding site" evidence="8">
    <location>
        <position position="44"/>
    </location>
    <ligand>
        <name>Mg(2+)</name>
        <dbReference type="ChEBI" id="CHEBI:18420"/>
    </ligand>
</feature>
<keyword evidence="5 8" id="KW-0067">ATP-binding</keyword>
<dbReference type="EC" id="6.3.1.5" evidence="8 10"/>
<accession>A0ABQ5QIY5</accession>
<comment type="pathway">
    <text evidence="8">Cofactor biosynthesis; NAD(+) biosynthesis; NAD(+) from deamido-NAD(+) (ammonia route): step 1/1.</text>
</comment>
<keyword evidence="3 8" id="KW-0479">Metal-binding</keyword>
<evidence type="ECO:0000256" key="3">
    <source>
        <dbReference type="ARBA" id="ARBA00022723"/>
    </source>
</evidence>
<comment type="similarity">
    <text evidence="1 8 9">Belongs to the NAD synthetase family.</text>
</comment>
<evidence type="ECO:0000259" key="11">
    <source>
        <dbReference type="Pfam" id="PF02540"/>
    </source>
</evidence>
<comment type="catalytic activity">
    <reaction evidence="8 10">
        <text>deamido-NAD(+) + NH4(+) + ATP = AMP + diphosphate + NAD(+) + H(+)</text>
        <dbReference type="Rhea" id="RHEA:21188"/>
        <dbReference type="ChEBI" id="CHEBI:15378"/>
        <dbReference type="ChEBI" id="CHEBI:28938"/>
        <dbReference type="ChEBI" id="CHEBI:30616"/>
        <dbReference type="ChEBI" id="CHEBI:33019"/>
        <dbReference type="ChEBI" id="CHEBI:57540"/>
        <dbReference type="ChEBI" id="CHEBI:58437"/>
        <dbReference type="ChEBI" id="CHEBI:456215"/>
        <dbReference type="EC" id="6.3.1.5"/>
    </reaction>
</comment>
<comment type="caution">
    <text evidence="8">Lacks conserved residue(s) required for the propagation of feature annotation.</text>
</comment>
<dbReference type="InterPro" id="IPR014729">
    <property type="entry name" value="Rossmann-like_a/b/a_fold"/>
</dbReference>